<dbReference type="HAMAP" id="MF_00801">
    <property type="entry name" value="Endonuclease_5"/>
    <property type="match status" value="1"/>
</dbReference>
<dbReference type="GO" id="GO:0006281">
    <property type="term" value="P:DNA repair"/>
    <property type="evidence" value="ECO:0007669"/>
    <property type="project" value="InterPro"/>
</dbReference>
<dbReference type="PANTHER" id="PTHR28511">
    <property type="entry name" value="ENDONUCLEASE V"/>
    <property type="match status" value="1"/>
</dbReference>
<evidence type="ECO:0000256" key="4">
    <source>
        <dbReference type="ARBA" id="ARBA00008715"/>
    </source>
</evidence>
<dbReference type="AlphaFoldDB" id="A0A914XGI0"/>
<dbReference type="GO" id="GO:0016758">
    <property type="term" value="F:hexosyltransferase activity"/>
    <property type="evidence" value="ECO:0007669"/>
    <property type="project" value="InterPro"/>
</dbReference>
<dbReference type="InterPro" id="IPR004856">
    <property type="entry name" value="Glyco_trans_ALG6/ALG8"/>
</dbReference>
<evidence type="ECO:0000256" key="15">
    <source>
        <dbReference type="SAM" id="Phobius"/>
    </source>
</evidence>
<evidence type="ECO:0000256" key="1">
    <source>
        <dbReference type="ARBA" id="ARBA00004477"/>
    </source>
</evidence>
<keyword evidence="6" id="KW-0328">Glycosyltransferase</keyword>
<name>A0A914XGI0_9BILA</name>
<evidence type="ECO:0000256" key="10">
    <source>
        <dbReference type="ARBA" id="ARBA00022759"/>
    </source>
</evidence>
<evidence type="ECO:0000256" key="5">
    <source>
        <dbReference type="ARBA" id="ARBA00022490"/>
    </source>
</evidence>
<feature type="transmembrane region" description="Helical" evidence="15">
    <location>
        <begin position="63"/>
        <end position="82"/>
    </location>
</feature>
<dbReference type="InterPro" id="IPR007581">
    <property type="entry name" value="Endonuclease-V"/>
</dbReference>
<keyword evidence="12" id="KW-0256">Endoplasmic reticulum</keyword>
<reference evidence="17" key="1">
    <citation type="submission" date="2022-11" db="UniProtKB">
        <authorList>
            <consortium name="WormBaseParasite"/>
        </authorList>
    </citation>
    <scope>IDENTIFICATION</scope>
</reference>
<keyword evidence="8 15" id="KW-0812">Transmembrane</keyword>
<dbReference type="Pfam" id="PF04493">
    <property type="entry name" value="Endonuclease_5"/>
    <property type="match status" value="1"/>
</dbReference>
<keyword evidence="16" id="KW-1185">Reference proteome</keyword>
<sequence>EAPIKYGTTILYSAFAVYGLRFRFGLESLHISKLETIYMLGFIPLEVYKELIADYVLGQRFQFLSLMITSIYCAVGIFYVWLKFCWIAFIKEELIPVYKWLWRREQNRLKSKLIADNSEPWQKEFGKKGEGLRYIGGLDISTSLYDNGCACACFVILSYPELEIVHQETAAVVIDRPYIAGYLAFREAESLAALIARVRRTHPDIFPQIILIDGNGILHPQRFGLASHIGVLADVPTIGVAKNLHHMDDLVKYDDRSAKANRRALITDDGTVLGEAVCATSDAKNPVFVSIGHRITLDTAVAVVSRCSKYRVPEPTRLADQISRQLVRQWWDN</sequence>
<keyword evidence="14 15" id="KW-0472">Membrane</keyword>
<comment type="pathway">
    <text evidence="3">Protein modification; protein glycosylation.</text>
</comment>
<proteinExistence type="inferred from homology"/>
<evidence type="ECO:0000256" key="14">
    <source>
        <dbReference type="ARBA" id="ARBA00023136"/>
    </source>
</evidence>
<keyword evidence="5" id="KW-0963">Cytoplasm</keyword>
<evidence type="ECO:0000256" key="12">
    <source>
        <dbReference type="ARBA" id="ARBA00022824"/>
    </source>
</evidence>
<evidence type="ECO:0000256" key="13">
    <source>
        <dbReference type="ARBA" id="ARBA00022989"/>
    </source>
</evidence>
<dbReference type="GO" id="GO:0016891">
    <property type="term" value="F:RNA endonuclease activity producing 5'-phosphomonoesters, hydrolytic mechanism"/>
    <property type="evidence" value="ECO:0007669"/>
    <property type="project" value="TreeGrafter"/>
</dbReference>
<organism evidence="16 17">
    <name type="scientific">Plectus sambesii</name>
    <dbReference type="NCBI Taxonomy" id="2011161"/>
    <lineage>
        <taxon>Eukaryota</taxon>
        <taxon>Metazoa</taxon>
        <taxon>Ecdysozoa</taxon>
        <taxon>Nematoda</taxon>
        <taxon>Chromadorea</taxon>
        <taxon>Plectida</taxon>
        <taxon>Plectina</taxon>
        <taxon>Plectoidea</taxon>
        <taxon>Plectidae</taxon>
        <taxon>Plectus</taxon>
    </lineage>
</organism>
<keyword evidence="13 15" id="KW-1133">Transmembrane helix</keyword>
<evidence type="ECO:0000256" key="8">
    <source>
        <dbReference type="ARBA" id="ARBA00022692"/>
    </source>
</evidence>
<dbReference type="GO" id="GO:0005730">
    <property type="term" value="C:nucleolus"/>
    <property type="evidence" value="ECO:0007669"/>
    <property type="project" value="TreeGrafter"/>
</dbReference>
<dbReference type="Pfam" id="PF03155">
    <property type="entry name" value="Alg6_Alg8"/>
    <property type="match status" value="1"/>
</dbReference>
<dbReference type="GO" id="GO:0005789">
    <property type="term" value="C:endoplasmic reticulum membrane"/>
    <property type="evidence" value="ECO:0007669"/>
    <property type="project" value="UniProtKB-SubCell"/>
</dbReference>
<evidence type="ECO:0000313" key="16">
    <source>
        <dbReference type="Proteomes" id="UP000887566"/>
    </source>
</evidence>
<dbReference type="PANTHER" id="PTHR28511:SF1">
    <property type="entry name" value="ENDONUCLEASE V"/>
    <property type="match status" value="1"/>
</dbReference>
<comment type="subcellular location">
    <subcellularLocation>
        <location evidence="2">Cytoplasm</location>
    </subcellularLocation>
    <subcellularLocation>
        <location evidence="1">Endoplasmic reticulum membrane</location>
        <topology evidence="1">Multi-pass membrane protein</topology>
    </subcellularLocation>
</comment>
<evidence type="ECO:0000256" key="3">
    <source>
        <dbReference type="ARBA" id="ARBA00004922"/>
    </source>
</evidence>
<keyword evidence="9" id="KW-0540">Nuclease</keyword>
<keyword evidence="10" id="KW-0255">Endonuclease</keyword>
<keyword evidence="7" id="KW-0808">Transferase</keyword>
<evidence type="ECO:0000256" key="2">
    <source>
        <dbReference type="ARBA" id="ARBA00004496"/>
    </source>
</evidence>
<accession>A0A914XGI0</accession>
<dbReference type="WBParaSite" id="PSAMB.scaffold7961size6831.g30774.t1">
    <property type="protein sequence ID" value="PSAMB.scaffold7961size6831.g30774.t1"/>
    <property type="gene ID" value="PSAMB.scaffold7961size6831.g30774"/>
</dbReference>
<evidence type="ECO:0000256" key="9">
    <source>
        <dbReference type="ARBA" id="ARBA00022722"/>
    </source>
</evidence>
<evidence type="ECO:0000256" key="6">
    <source>
        <dbReference type="ARBA" id="ARBA00022676"/>
    </source>
</evidence>
<comment type="similarity">
    <text evidence="4">Belongs to the ALG6/ALG8 glucosyltransferase family.</text>
</comment>
<evidence type="ECO:0000256" key="11">
    <source>
        <dbReference type="ARBA" id="ARBA00022801"/>
    </source>
</evidence>
<protein>
    <submittedName>
        <fullName evidence="17">Endonuclease V</fullName>
    </submittedName>
</protein>
<dbReference type="GO" id="GO:0003727">
    <property type="term" value="F:single-stranded RNA binding"/>
    <property type="evidence" value="ECO:0007669"/>
    <property type="project" value="TreeGrafter"/>
</dbReference>
<dbReference type="Proteomes" id="UP000887566">
    <property type="component" value="Unplaced"/>
</dbReference>
<evidence type="ECO:0000313" key="17">
    <source>
        <dbReference type="WBParaSite" id="PSAMB.scaffold7961size6831.g30774.t1"/>
    </source>
</evidence>
<dbReference type="CDD" id="cd06559">
    <property type="entry name" value="Endonuclease_V"/>
    <property type="match status" value="1"/>
</dbReference>
<keyword evidence="11" id="KW-0378">Hydrolase</keyword>
<dbReference type="Gene3D" id="3.30.2170.10">
    <property type="entry name" value="archaeoglobus fulgidus dsm 4304 superfamily"/>
    <property type="match status" value="1"/>
</dbReference>
<evidence type="ECO:0000256" key="7">
    <source>
        <dbReference type="ARBA" id="ARBA00022679"/>
    </source>
</evidence>